<evidence type="ECO:0000313" key="3">
    <source>
        <dbReference type="Proteomes" id="UP000661112"/>
    </source>
</evidence>
<sequence>MADIRLAIEGEDAVAATEALLAIPGISGNYQVSDEAPKKETVVATIATIIGIVGGAIAIAEQIRKWYQEYKANQSGKRIEKVLIVGRNGRRILLEDATIEEIRQILEE</sequence>
<dbReference type="EMBL" id="JACJSG010000024">
    <property type="protein sequence ID" value="MBD2502454.1"/>
    <property type="molecule type" value="Genomic_DNA"/>
</dbReference>
<keyword evidence="3" id="KW-1185">Reference proteome</keyword>
<name>A0ABR8D5M4_9NOST</name>
<reference evidence="2 3" key="1">
    <citation type="journal article" date="2020" name="ISME J.">
        <title>Comparative genomics reveals insights into cyanobacterial evolution and habitat adaptation.</title>
        <authorList>
            <person name="Chen M.Y."/>
            <person name="Teng W.K."/>
            <person name="Zhao L."/>
            <person name="Hu C.X."/>
            <person name="Zhou Y.K."/>
            <person name="Han B.P."/>
            <person name="Song L.R."/>
            <person name="Shu W.S."/>
        </authorList>
    </citation>
    <scope>NUCLEOTIDE SEQUENCE [LARGE SCALE GENOMIC DNA]</scope>
    <source>
        <strain evidence="2 3">FACHB-119</strain>
    </source>
</reference>
<organism evidence="2 3">
    <name type="scientific">Anabaena azotica FACHB-119</name>
    <dbReference type="NCBI Taxonomy" id="947527"/>
    <lineage>
        <taxon>Bacteria</taxon>
        <taxon>Bacillati</taxon>
        <taxon>Cyanobacteriota</taxon>
        <taxon>Cyanophyceae</taxon>
        <taxon>Nostocales</taxon>
        <taxon>Nostocaceae</taxon>
        <taxon>Anabaena</taxon>
        <taxon>Anabaena azotica</taxon>
    </lineage>
</organism>
<keyword evidence="1" id="KW-0472">Membrane</keyword>
<evidence type="ECO:0000256" key="1">
    <source>
        <dbReference type="SAM" id="Phobius"/>
    </source>
</evidence>
<gene>
    <name evidence="2" type="ORF">H6G83_17865</name>
</gene>
<feature type="transmembrane region" description="Helical" evidence="1">
    <location>
        <begin position="42"/>
        <end position="60"/>
    </location>
</feature>
<accession>A0ABR8D5M4</accession>
<protein>
    <submittedName>
        <fullName evidence="2">Uncharacterized protein</fullName>
    </submittedName>
</protein>
<keyword evidence="1" id="KW-0812">Transmembrane</keyword>
<comment type="caution">
    <text evidence="2">The sequence shown here is derived from an EMBL/GenBank/DDBJ whole genome shotgun (WGS) entry which is preliminary data.</text>
</comment>
<proteinExistence type="predicted"/>
<dbReference type="RefSeq" id="WP_190474719.1">
    <property type="nucleotide sequence ID" value="NZ_JACJSG010000024.1"/>
</dbReference>
<evidence type="ECO:0000313" key="2">
    <source>
        <dbReference type="EMBL" id="MBD2502454.1"/>
    </source>
</evidence>
<keyword evidence="1" id="KW-1133">Transmembrane helix</keyword>
<dbReference type="Proteomes" id="UP000661112">
    <property type="component" value="Unassembled WGS sequence"/>
</dbReference>